<accession>A0A2M8DMI4</accession>
<protein>
    <recommendedName>
        <fullName evidence="6">Large ribosomal subunit protein uL23</fullName>
    </recommendedName>
</protein>
<evidence type="ECO:0000256" key="5">
    <source>
        <dbReference type="ARBA" id="ARBA00023274"/>
    </source>
</evidence>
<dbReference type="InterPro" id="IPR012677">
    <property type="entry name" value="Nucleotide-bd_a/b_plait_sf"/>
</dbReference>
<dbReference type="FunFam" id="3.30.70.330:FF:000001">
    <property type="entry name" value="50S ribosomal protein L23"/>
    <property type="match status" value="1"/>
</dbReference>
<organism evidence="8 9">
    <name type="scientific">Candidatus Nealsonbacteria bacterium CG_4_9_14_0_8_um_filter_35_12</name>
    <dbReference type="NCBI Taxonomy" id="1974692"/>
    <lineage>
        <taxon>Bacteria</taxon>
        <taxon>Candidatus Nealsoniibacteriota</taxon>
    </lineage>
</organism>
<evidence type="ECO:0000256" key="7">
    <source>
        <dbReference type="RuleBase" id="RU003934"/>
    </source>
</evidence>
<dbReference type="GO" id="GO:1990904">
    <property type="term" value="C:ribonucleoprotein complex"/>
    <property type="evidence" value="ECO:0007669"/>
    <property type="project" value="UniProtKB-KW"/>
</dbReference>
<evidence type="ECO:0000256" key="2">
    <source>
        <dbReference type="ARBA" id="ARBA00022730"/>
    </source>
</evidence>
<gene>
    <name evidence="6" type="primary">rplW</name>
    <name evidence="8" type="ORF">CO077_02225</name>
</gene>
<comment type="caution">
    <text evidence="8">The sequence shown here is derived from an EMBL/GenBank/DDBJ whole genome shotgun (WGS) entry which is preliminary data.</text>
</comment>
<comment type="function">
    <text evidence="6">One of the early assembly proteins it binds 23S rRNA. One of the proteins that surrounds the polypeptide exit tunnel on the outside of the ribosome. Forms the main docking site for trigger factor binding to the ribosome.</text>
</comment>
<dbReference type="PROSITE" id="PS00050">
    <property type="entry name" value="RIBOSOMAL_L23"/>
    <property type="match status" value="1"/>
</dbReference>
<dbReference type="Gene3D" id="3.30.70.330">
    <property type="match status" value="1"/>
</dbReference>
<evidence type="ECO:0000256" key="1">
    <source>
        <dbReference type="ARBA" id="ARBA00006700"/>
    </source>
</evidence>
<evidence type="ECO:0000313" key="8">
    <source>
        <dbReference type="EMBL" id="PJB99334.1"/>
    </source>
</evidence>
<dbReference type="PANTHER" id="PTHR11620">
    <property type="entry name" value="60S RIBOSOMAL PROTEIN L23A"/>
    <property type="match status" value="1"/>
</dbReference>
<dbReference type="GO" id="GO:0019843">
    <property type="term" value="F:rRNA binding"/>
    <property type="evidence" value="ECO:0007669"/>
    <property type="project" value="UniProtKB-UniRule"/>
</dbReference>
<proteinExistence type="inferred from homology"/>
<evidence type="ECO:0000256" key="4">
    <source>
        <dbReference type="ARBA" id="ARBA00022980"/>
    </source>
</evidence>
<dbReference type="InterPro" id="IPR012678">
    <property type="entry name" value="Ribosomal_uL23/eL15/eS24_sf"/>
</dbReference>
<evidence type="ECO:0000256" key="3">
    <source>
        <dbReference type="ARBA" id="ARBA00022884"/>
    </source>
</evidence>
<evidence type="ECO:0000256" key="6">
    <source>
        <dbReference type="HAMAP-Rule" id="MF_01369"/>
    </source>
</evidence>
<dbReference type="Pfam" id="PF00276">
    <property type="entry name" value="Ribosomal_L23"/>
    <property type="match status" value="1"/>
</dbReference>
<evidence type="ECO:0000313" key="9">
    <source>
        <dbReference type="Proteomes" id="UP000228875"/>
    </source>
</evidence>
<comment type="subunit">
    <text evidence="6">Part of the 50S ribosomal subunit. Contacts protein L29, and trigger factor when it is bound to the ribosome.</text>
</comment>
<sequence length="100" mass="11747">MIKEKESIKIYQILKAPHITEKTTNLAEKNQYVFKVWGKANKSEIKKAIENLYKVKVMDVKIINVPAKRRRLGRISGWRKGYKKAIVRLKEGQKIEVLPR</sequence>
<dbReference type="SUPFAM" id="SSF54189">
    <property type="entry name" value="Ribosomal proteins S24e, L23 and L15e"/>
    <property type="match status" value="1"/>
</dbReference>
<dbReference type="EMBL" id="PFTB01000051">
    <property type="protein sequence ID" value="PJB99334.1"/>
    <property type="molecule type" value="Genomic_DNA"/>
</dbReference>
<dbReference type="InterPro" id="IPR001014">
    <property type="entry name" value="Ribosomal_uL23_CS"/>
</dbReference>
<dbReference type="HAMAP" id="MF_01369_B">
    <property type="entry name" value="Ribosomal_uL23_B"/>
    <property type="match status" value="1"/>
</dbReference>
<comment type="similarity">
    <text evidence="1 6 7">Belongs to the universal ribosomal protein uL23 family.</text>
</comment>
<dbReference type="GO" id="GO:0005840">
    <property type="term" value="C:ribosome"/>
    <property type="evidence" value="ECO:0007669"/>
    <property type="project" value="UniProtKB-KW"/>
</dbReference>
<keyword evidence="5 6" id="KW-0687">Ribonucleoprotein</keyword>
<keyword evidence="3 6" id="KW-0694">RNA-binding</keyword>
<dbReference type="GO" id="GO:0006412">
    <property type="term" value="P:translation"/>
    <property type="evidence" value="ECO:0007669"/>
    <property type="project" value="UniProtKB-UniRule"/>
</dbReference>
<reference evidence="9" key="1">
    <citation type="submission" date="2017-09" db="EMBL/GenBank/DDBJ databases">
        <title>Depth-based differentiation of microbial function through sediment-hosted aquifers and enrichment of novel symbionts in the deep terrestrial subsurface.</title>
        <authorList>
            <person name="Probst A.J."/>
            <person name="Ladd B."/>
            <person name="Jarett J.K."/>
            <person name="Geller-Mcgrath D.E."/>
            <person name="Sieber C.M.K."/>
            <person name="Emerson J.B."/>
            <person name="Anantharaman K."/>
            <person name="Thomas B.C."/>
            <person name="Malmstrom R."/>
            <person name="Stieglmeier M."/>
            <person name="Klingl A."/>
            <person name="Woyke T."/>
            <person name="Ryan C.M."/>
            <person name="Banfield J.F."/>
        </authorList>
    </citation>
    <scope>NUCLEOTIDE SEQUENCE [LARGE SCALE GENOMIC DNA]</scope>
</reference>
<dbReference type="NCBIfam" id="NF004359">
    <property type="entry name" value="PRK05738.1-3"/>
    <property type="match status" value="1"/>
</dbReference>
<dbReference type="GO" id="GO:0003735">
    <property type="term" value="F:structural constituent of ribosome"/>
    <property type="evidence" value="ECO:0007669"/>
    <property type="project" value="InterPro"/>
</dbReference>
<name>A0A2M8DMI4_9BACT</name>
<dbReference type="AlphaFoldDB" id="A0A2M8DMI4"/>
<dbReference type="Proteomes" id="UP000228875">
    <property type="component" value="Unassembled WGS sequence"/>
</dbReference>
<dbReference type="NCBIfam" id="NF004363">
    <property type="entry name" value="PRK05738.2-4"/>
    <property type="match status" value="1"/>
</dbReference>
<keyword evidence="2 6" id="KW-0699">rRNA-binding</keyword>
<keyword evidence="4 6" id="KW-0689">Ribosomal protein</keyword>
<dbReference type="InterPro" id="IPR013025">
    <property type="entry name" value="Ribosomal_uL23-like"/>
</dbReference>